<dbReference type="EMBL" id="SGBD01000001">
    <property type="protein sequence ID" value="RZD15275.1"/>
    <property type="molecule type" value="Genomic_DNA"/>
</dbReference>
<feature type="domain" description="TIR" evidence="2">
    <location>
        <begin position="8"/>
        <end position="148"/>
    </location>
</feature>
<sequence>MLMDNNKDKSDFFISFKKSDIDEGYVAWLENLLDKKGYSYVTMKDIKPGEDFEISINSKLENTRGTISVITKNYFEGYDSGKNWCYKEFSAAMHHSEKDNNYSFIPVLFEEVHKIPPLFERINYIDLYNFNNDDEKREELEKAIIVQSKIQTEQMPINDLHRPVPVYLAKKKHIKSYWVIISILAIALLSIYGFLRLGFKFNPGAKTKEKTGNFTNPVPNNYKPRVITNKTQPKQSVKPIPITKPTAVYAPHPNKRRPRTVVAYVPHPGLPQPTITSISPKINIAGNWVGFFTKFTSAGKTILIPFTMDINENGNNISGTMKNKMFGVVHRGHITGTINGRHISFATTYAFSTSKYLYSGRISKNMFEGKGTWKYYYKNGKWLIARPDANSKIVNVYNKLKNAKKSNNTSNIRINGPNWGSVFHNLFK</sequence>
<gene>
    <name evidence="3" type="ORF">EVJ47_03115</name>
</gene>
<dbReference type="InterPro" id="IPR035897">
    <property type="entry name" value="Toll_tir_struct_dom_sf"/>
</dbReference>
<keyword evidence="3" id="KW-0675">Receptor</keyword>
<proteinExistence type="predicted"/>
<dbReference type="Proteomes" id="UP000320813">
    <property type="component" value="Unassembled WGS sequence"/>
</dbReference>
<dbReference type="SUPFAM" id="SSF52200">
    <property type="entry name" value="Toll/Interleukin receptor TIR domain"/>
    <property type="match status" value="1"/>
</dbReference>
<dbReference type="PROSITE" id="PS50104">
    <property type="entry name" value="TIR"/>
    <property type="match status" value="1"/>
</dbReference>
<dbReference type="SMART" id="SM00255">
    <property type="entry name" value="TIR"/>
    <property type="match status" value="1"/>
</dbReference>
<comment type="caution">
    <text evidence="3">The sequence shown here is derived from an EMBL/GenBank/DDBJ whole genome shotgun (WGS) entry which is preliminary data.</text>
</comment>
<reference evidence="3 4" key="1">
    <citation type="submission" date="2019-01" db="EMBL/GenBank/DDBJ databases">
        <title>Insights into ecological role of a new deltaproteobacterial order Candidatus Sinidesulfobacterales (Sva0485) by metagenomics and metatranscriptomics.</title>
        <authorList>
            <person name="Tan S."/>
            <person name="Liu J."/>
            <person name="Fang Y."/>
            <person name="Hedlund B.P."/>
            <person name="Lian Z.H."/>
            <person name="Huang L.Y."/>
            <person name="Li J.T."/>
            <person name="Huang L.N."/>
            <person name="Li W.J."/>
            <person name="Jiang H.C."/>
            <person name="Dong H.L."/>
            <person name="Shu W.S."/>
        </authorList>
    </citation>
    <scope>NUCLEOTIDE SEQUENCE [LARGE SCALE GENOMIC DNA]</scope>
    <source>
        <strain evidence="3">AP3</strain>
    </source>
</reference>
<protein>
    <submittedName>
        <fullName evidence="3">Toll/interleukin-1 receptor domain-containing protein</fullName>
    </submittedName>
</protein>
<keyword evidence="1" id="KW-0472">Membrane</keyword>
<accession>A0A519BDD6</accession>
<evidence type="ECO:0000313" key="3">
    <source>
        <dbReference type="EMBL" id="RZD15275.1"/>
    </source>
</evidence>
<evidence type="ECO:0000256" key="1">
    <source>
        <dbReference type="SAM" id="Phobius"/>
    </source>
</evidence>
<name>A0A519BDD6_9DELT</name>
<dbReference type="Gene3D" id="3.40.50.10140">
    <property type="entry name" value="Toll/interleukin-1 receptor homology (TIR) domain"/>
    <property type="match status" value="1"/>
</dbReference>
<feature type="transmembrane region" description="Helical" evidence="1">
    <location>
        <begin position="177"/>
        <end position="195"/>
    </location>
</feature>
<dbReference type="AlphaFoldDB" id="A0A519BDD6"/>
<dbReference type="Pfam" id="PF13676">
    <property type="entry name" value="TIR_2"/>
    <property type="match status" value="1"/>
</dbReference>
<dbReference type="GO" id="GO:0007165">
    <property type="term" value="P:signal transduction"/>
    <property type="evidence" value="ECO:0007669"/>
    <property type="project" value="InterPro"/>
</dbReference>
<keyword evidence="1" id="KW-1133">Transmembrane helix</keyword>
<keyword evidence="1" id="KW-0812">Transmembrane</keyword>
<dbReference type="InterPro" id="IPR000157">
    <property type="entry name" value="TIR_dom"/>
</dbReference>
<evidence type="ECO:0000313" key="4">
    <source>
        <dbReference type="Proteomes" id="UP000320813"/>
    </source>
</evidence>
<evidence type="ECO:0000259" key="2">
    <source>
        <dbReference type="PROSITE" id="PS50104"/>
    </source>
</evidence>
<organism evidence="3 4">
    <name type="scientific">Candidatus Acidulodesulfobacterium ferriphilum</name>
    <dbReference type="NCBI Taxonomy" id="2597223"/>
    <lineage>
        <taxon>Bacteria</taxon>
        <taxon>Deltaproteobacteria</taxon>
        <taxon>Candidatus Acidulodesulfobacterales</taxon>
        <taxon>Candidatus Acidulodesulfobacterium</taxon>
    </lineage>
</organism>